<dbReference type="RefSeq" id="WP_344779238.1">
    <property type="nucleotide sequence ID" value="NZ_BAAAYV010000024.1"/>
</dbReference>
<sequence>MPLTIANLTPPIVNTHTYLATTGRRAEYAPRPPAVPSILVLAENSVVISPRRAQEFSDLDWDVRARAGSPHDMHVQMPTQLAILLEDVLSA</sequence>
<keyword evidence="2" id="KW-1185">Reference proteome</keyword>
<evidence type="ECO:0008006" key="3">
    <source>
        <dbReference type="Google" id="ProtNLM"/>
    </source>
</evidence>
<accession>A0ABP7BT88</accession>
<evidence type="ECO:0000313" key="2">
    <source>
        <dbReference type="Proteomes" id="UP001410795"/>
    </source>
</evidence>
<dbReference type="EMBL" id="BAAAYV010000024">
    <property type="protein sequence ID" value="GAA3667095.1"/>
    <property type="molecule type" value="Genomic_DNA"/>
</dbReference>
<organism evidence="1 2">
    <name type="scientific">Microbacterium marinilacus</name>
    <dbReference type="NCBI Taxonomy" id="415209"/>
    <lineage>
        <taxon>Bacteria</taxon>
        <taxon>Bacillati</taxon>
        <taxon>Actinomycetota</taxon>
        <taxon>Actinomycetes</taxon>
        <taxon>Micrococcales</taxon>
        <taxon>Microbacteriaceae</taxon>
        <taxon>Microbacterium</taxon>
    </lineage>
</organism>
<proteinExistence type="predicted"/>
<evidence type="ECO:0000313" key="1">
    <source>
        <dbReference type="EMBL" id="GAA3667095.1"/>
    </source>
</evidence>
<protein>
    <recommendedName>
        <fullName evidence="3">Alpha/beta hydrolase</fullName>
    </recommendedName>
</protein>
<name>A0ABP7BT88_9MICO</name>
<dbReference type="Proteomes" id="UP001410795">
    <property type="component" value="Unassembled WGS sequence"/>
</dbReference>
<reference evidence="2" key="1">
    <citation type="journal article" date="2019" name="Int. J. Syst. Evol. Microbiol.">
        <title>The Global Catalogue of Microorganisms (GCM) 10K type strain sequencing project: providing services to taxonomists for standard genome sequencing and annotation.</title>
        <authorList>
            <consortium name="The Broad Institute Genomics Platform"/>
            <consortium name="The Broad Institute Genome Sequencing Center for Infectious Disease"/>
            <person name="Wu L."/>
            <person name="Ma J."/>
        </authorList>
    </citation>
    <scope>NUCLEOTIDE SEQUENCE [LARGE SCALE GENOMIC DNA]</scope>
    <source>
        <strain evidence="2">JCM 16546</strain>
    </source>
</reference>
<gene>
    <name evidence="1" type="ORF">GCM10022202_31460</name>
</gene>
<comment type="caution">
    <text evidence="1">The sequence shown here is derived from an EMBL/GenBank/DDBJ whole genome shotgun (WGS) entry which is preliminary data.</text>
</comment>